<feature type="compositionally biased region" description="Low complexity" evidence="1">
    <location>
        <begin position="207"/>
        <end position="220"/>
    </location>
</feature>
<feature type="region of interest" description="Disordered" evidence="1">
    <location>
        <begin position="69"/>
        <end position="186"/>
    </location>
</feature>
<protein>
    <submittedName>
        <fullName evidence="2">Uncharacterized protein</fullName>
    </submittedName>
</protein>
<feature type="compositionally biased region" description="Low complexity" evidence="1">
    <location>
        <begin position="87"/>
        <end position="101"/>
    </location>
</feature>
<feature type="compositionally biased region" description="Basic residues" evidence="1">
    <location>
        <begin position="174"/>
        <end position="183"/>
    </location>
</feature>
<accession>A0A4P9WXW6</accession>
<dbReference type="EMBL" id="ML009371">
    <property type="protein sequence ID" value="RKO97193.1"/>
    <property type="molecule type" value="Genomic_DNA"/>
</dbReference>
<feature type="region of interest" description="Disordered" evidence="1">
    <location>
        <begin position="16"/>
        <end position="41"/>
    </location>
</feature>
<evidence type="ECO:0000256" key="1">
    <source>
        <dbReference type="SAM" id="MobiDB-lite"/>
    </source>
</evidence>
<dbReference type="Proteomes" id="UP000268535">
    <property type="component" value="Unassembled WGS sequence"/>
</dbReference>
<name>A0A4P9WXW6_9FUNG</name>
<feature type="compositionally biased region" description="Low complexity" evidence="1">
    <location>
        <begin position="161"/>
        <end position="173"/>
    </location>
</feature>
<evidence type="ECO:0000313" key="3">
    <source>
        <dbReference type="Proteomes" id="UP000268535"/>
    </source>
</evidence>
<evidence type="ECO:0000313" key="2">
    <source>
        <dbReference type="EMBL" id="RKO97193.1"/>
    </source>
</evidence>
<proteinExistence type="predicted"/>
<feature type="compositionally biased region" description="Gly residues" evidence="1">
    <location>
        <begin position="136"/>
        <end position="156"/>
    </location>
</feature>
<sequence length="262" mass="26868">MRHACSGHVQPLRYVFGSDPRAAHPPRRYVTPRQRRSRHDGHRCCLRHRCRLGHRPAHGAVAVVVAAARSRGSAEARMGPGGRADGGRTPSAPSAAAPRRPGAADRRGCRGRRRDPDRPHGLMDADARETATDGARGLGDDVGTGTGTGTGTGGGLDRAEQQPAARPASAATRAVRRRAHGSARHGDGALGVRFLHAARRIHRAPRDAACAGGAAARGLAGARGGRSGPAGPEAGARRGDAGGAPRHAAPDPGRRGVALAGP</sequence>
<gene>
    <name evidence="2" type="ORF">CAUPRSCDRAFT_11125</name>
</gene>
<organism evidence="2 3">
    <name type="scientific">Caulochytrium protostelioides</name>
    <dbReference type="NCBI Taxonomy" id="1555241"/>
    <lineage>
        <taxon>Eukaryota</taxon>
        <taxon>Fungi</taxon>
        <taxon>Fungi incertae sedis</taxon>
        <taxon>Chytridiomycota</taxon>
        <taxon>Chytridiomycota incertae sedis</taxon>
        <taxon>Chytridiomycetes</taxon>
        <taxon>Caulochytriales</taxon>
        <taxon>Caulochytriaceae</taxon>
        <taxon>Caulochytrium</taxon>
    </lineage>
</organism>
<dbReference type="AlphaFoldDB" id="A0A4P9WXW6"/>
<reference evidence="3" key="1">
    <citation type="journal article" date="2018" name="Nat. Microbiol.">
        <title>Leveraging single-cell genomics to expand the fungal tree of life.</title>
        <authorList>
            <person name="Ahrendt S.R."/>
            <person name="Quandt C.A."/>
            <person name="Ciobanu D."/>
            <person name="Clum A."/>
            <person name="Salamov A."/>
            <person name="Andreopoulos B."/>
            <person name="Cheng J.F."/>
            <person name="Woyke T."/>
            <person name="Pelin A."/>
            <person name="Henrissat B."/>
            <person name="Reynolds N.K."/>
            <person name="Benny G.L."/>
            <person name="Smith M.E."/>
            <person name="James T.Y."/>
            <person name="Grigoriev I.V."/>
        </authorList>
    </citation>
    <scope>NUCLEOTIDE SEQUENCE [LARGE SCALE GENOMIC DNA]</scope>
    <source>
        <strain evidence="3">ATCC 52028</strain>
    </source>
</reference>
<feature type="region of interest" description="Disordered" evidence="1">
    <location>
        <begin position="205"/>
        <end position="262"/>
    </location>
</feature>
<feature type="compositionally biased region" description="Low complexity" evidence="1">
    <location>
        <begin position="69"/>
        <end position="78"/>
    </location>
</feature>
<feature type="compositionally biased region" description="Basic and acidic residues" evidence="1">
    <location>
        <begin position="102"/>
        <end position="131"/>
    </location>
</feature>